<proteinExistence type="predicted"/>
<dbReference type="Proteomes" id="UP000188532">
    <property type="component" value="Unassembled WGS sequence"/>
</dbReference>
<dbReference type="Proteomes" id="UP000516380">
    <property type="component" value="Chromosome"/>
</dbReference>
<dbReference type="AlphaFoldDB" id="A0A1V3XQP4"/>
<dbReference type="EMBL" id="MVBM01000001">
    <property type="protein sequence ID" value="OOK81543.1"/>
    <property type="molecule type" value="Genomic_DNA"/>
</dbReference>
<evidence type="ECO:0000313" key="4">
    <source>
        <dbReference type="Proteomes" id="UP000188532"/>
    </source>
</evidence>
<accession>A0A1V3XQP4</accession>
<evidence type="ECO:0000313" key="2">
    <source>
        <dbReference type="EMBL" id="OOK81543.1"/>
    </source>
</evidence>
<gene>
    <name evidence="3" type="ORF">BZL29_1459</name>
    <name evidence="2" type="ORF">BZL30_0365</name>
    <name evidence="1" type="ORF">NIIDMKKI_47450</name>
</gene>
<dbReference type="EMBL" id="AP023343">
    <property type="protein sequence ID" value="BCI89539.1"/>
    <property type="molecule type" value="Genomic_DNA"/>
</dbReference>
<organism evidence="2 5">
    <name type="scientific">Mycobacterium kansasii</name>
    <dbReference type="NCBI Taxonomy" id="1768"/>
    <lineage>
        <taxon>Bacteria</taxon>
        <taxon>Bacillati</taxon>
        <taxon>Actinomycetota</taxon>
        <taxon>Actinomycetes</taxon>
        <taxon>Mycobacteriales</taxon>
        <taxon>Mycobacteriaceae</taxon>
        <taxon>Mycobacterium</taxon>
    </lineage>
</organism>
<protein>
    <submittedName>
        <fullName evidence="2">Uncharacterized protein</fullName>
    </submittedName>
</protein>
<evidence type="ECO:0000313" key="1">
    <source>
        <dbReference type="EMBL" id="BCI89539.1"/>
    </source>
</evidence>
<reference evidence="1 6" key="2">
    <citation type="submission" date="2020-07" db="EMBL/GenBank/DDBJ databases">
        <title>Mycobacterium kansasii (former subtype) with zoonotic potential isolated from diseased indoor pet cat, Japan.</title>
        <authorList>
            <person name="Fukano H."/>
            <person name="Terazono T."/>
            <person name="Hoshino Y."/>
        </authorList>
    </citation>
    <scope>NUCLEOTIDE SEQUENCE [LARGE SCALE GENOMIC DNA]</scope>
    <source>
        <strain evidence="1 6">Kuro-I</strain>
    </source>
</reference>
<evidence type="ECO:0000313" key="5">
    <source>
        <dbReference type="Proteomes" id="UP000189229"/>
    </source>
</evidence>
<sequence>MGLVARATFGEAVGDYPGLDHVVSRAYGVLVHCSNDAVGAAVAVELE</sequence>
<keyword evidence="6" id="KW-1185">Reference proteome</keyword>
<name>A0A1V3XQP4_MYCKA</name>
<evidence type="ECO:0000313" key="3">
    <source>
        <dbReference type="EMBL" id="OOK83773.1"/>
    </source>
</evidence>
<reference evidence="4 5" key="1">
    <citation type="submission" date="2017-02" db="EMBL/GenBank/DDBJ databases">
        <title>Complete genome sequences of Mycobacterium kansasii strains isolated from rhesus macaques.</title>
        <authorList>
            <person name="Panda A."/>
            <person name="Nagaraj S."/>
            <person name="Zhao X."/>
            <person name="Tettelin H."/>
            <person name="Detolla L.J."/>
        </authorList>
    </citation>
    <scope>NUCLEOTIDE SEQUENCE [LARGE SCALE GENOMIC DNA]</scope>
    <source>
        <strain evidence="3 4">11-3469</strain>
        <strain evidence="2 5">11-3813</strain>
    </source>
</reference>
<dbReference type="Proteomes" id="UP000189229">
    <property type="component" value="Unassembled WGS sequence"/>
</dbReference>
<evidence type="ECO:0000313" key="6">
    <source>
        <dbReference type="Proteomes" id="UP000516380"/>
    </source>
</evidence>
<dbReference type="EMBL" id="MVBN01000001">
    <property type="protein sequence ID" value="OOK83773.1"/>
    <property type="molecule type" value="Genomic_DNA"/>
</dbReference>